<keyword evidence="1" id="KW-0472">Membrane</keyword>
<accession>A0A7M3SUX0</accession>
<evidence type="ECO:0000313" key="2">
    <source>
        <dbReference type="EMBL" id="GED96444.1"/>
    </source>
</evidence>
<feature type="transmembrane region" description="Helical" evidence="1">
    <location>
        <begin position="32"/>
        <end position="49"/>
    </location>
</feature>
<reference evidence="3" key="1">
    <citation type="submission" date="2019-06" db="EMBL/GenBank/DDBJ databases">
        <title>Gordonia isolated from sludge of a wastewater treatment plant.</title>
        <authorList>
            <person name="Tamura T."/>
            <person name="Aoyama K."/>
            <person name="Kang Y."/>
            <person name="Saito S."/>
            <person name="Akiyama N."/>
            <person name="Yazawa K."/>
            <person name="Gonoi T."/>
            <person name="Mikami Y."/>
        </authorList>
    </citation>
    <scope>NUCLEOTIDE SEQUENCE [LARGE SCALE GENOMIC DNA]</scope>
    <source>
        <strain evidence="3">NBRC 107697</strain>
    </source>
</reference>
<evidence type="ECO:0000313" key="3">
    <source>
        <dbReference type="Proteomes" id="UP000444980"/>
    </source>
</evidence>
<dbReference type="RefSeq" id="WP_161925915.1">
    <property type="nucleotide sequence ID" value="NZ_BJOU01000001.1"/>
</dbReference>
<gene>
    <name evidence="2" type="ORF">nbrc107697_04830</name>
</gene>
<organism evidence="2 3">
    <name type="scientific">Gordonia crocea</name>
    <dbReference type="NCBI Taxonomy" id="589162"/>
    <lineage>
        <taxon>Bacteria</taxon>
        <taxon>Bacillati</taxon>
        <taxon>Actinomycetota</taxon>
        <taxon>Actinomycetes</taxon>
        <taxon>Mycobacteriales</taxon>
        <taxon>Gordoniaceae</taxon>
        <taxon>Gordonia</taxon>
    </lineage>
</organism>
<protein>
    <submittedName>
        <fullName evidence="2">Uncharacterized protein</fullName>
    </submittedName>
</protein>
<dbReference type="Proteomes" id="UP000444980">
    <property type="component" value="Unassembled WGS sequence"/>
</dbReference>
<keyword evidence="3" id="KW-1185">Reference proteome</keyword>
<keyword evidence="1" id="KW-0812">Transmembrane</keyword>
<dbReference type="EMBL" id="BJOU01000001">
    <property type="protein sequence ID" value="GED96444.1"/>
    <property type="molecule type" value="Genomic_DNA"/>
</dbReference>
<sequence>MPKGSAAISISFALAVIAVSLAIADGRHIEAVIAAIAWIGLFAAWLVVARRSSDDSLPDA</sequence>
<proteinExistence type="predicted"/>
<comment type="caution">
    <text evidence="2">The sequence shown here is derived from an EMBL/GenBank/DDBJ whole genome shotgun (WGS) entry which is preliminary data.</text>
</comment>
<name>A0A7M3SUX0_9ACTN</name>
<evidence type="ECO:0000256" key="1">
    <source>
        <dbReference type="SAM" id="Phobius"/>
    </source>
</evidence>
<keyword evidence="1" id="KW-1133">Transmembrane helix</keyword>
<dbReference type="AlphaFoldDB" id="A0A7M3SUX0"/>